<comment type="subcellular location">
    <subcellularLocation>
        <location evidence="1">Membrane</location>
        <topology evidence="1">Multi-pass membrane protein</topology>
    </subcellularLocation>
</comment>
<dbReference type="EnsemblProtists" id="EOD25857">
    <property type="protein sequence ID" value="EOD25857"/>
    <property type="gene ID" value="EMIHUDRAFT_463439"/>
</dbReference>
<dbReference type="Proteomes" id="UP000013827">
    <property type="component" value="Unassembled WGS sequence"/>
</dbReference>
<evidence type="ECO:0000313" key="9">
    <source>
        <dbReference type="Proteomes" id="UP000013827"/>
    </source>
</evidence>
<protein>
    <recommendedName>
        <fullName evidence="7">ABC transporter domain-containing protein</fullName>
    </recommendedName>
</protein>
<dbReference type="GO" id="GO:0016887">
    <property type="term" value="F:ATP hydrolysis activity"/>
    <property type="evidence" value="ECO:0007669"/>
    <property type="project" value="InterPro"/>
</dbReference>
<feature type="transmembrane region" description="Helical" evidence="6">
    <location>
        <begin position="135"/>
        <end position="153"/>
    </location>
</feature>
<dbReference type="InterPro" id="IPR005226">
    <property type="entry name" value="UPF0014_fam"/>
</dbReference>
<dbReference type="InterPro" id="IPR003439">
    <property type="entry name" value="ABC_transporter-like_ATP-bd"/>
</dbReference>
<feature type="transmembrane region" description="Helical" evidence="6">
    <location>
        <begin position="101"/>
        <end position="123"/>
    </location>
</feature>
<dbReference type="GO" id="GO:0005524">
    <property type="term" value="F:ATP binding"/>
    <property type="evidence" value="ECO:0007669"/>
    <property type="project" value="InterPro"/>
</dbReference>
<sequence length="428" mass="44161">MPSTLQVHPPGDLSPSSLCAAGSLVLVVAATSAALGLRLEGKIAVSALRTVCQLLALGSLLYPIFSYNRPFVVIPYIALMVCFAAREAAAKPQHTYRQMAAHFGFALALALTTSFALCAGLILRPTPWWDAQIMIPVSGMLLGNAISALSLGVDRFVGLLCGGEGGQVRCLLACGASRVEAALPAAQGGLMTGLTPTLNQMSVIGLVSIPGMMTGTVLGGTPPLVAAKYQMMIMFVILFTSSAALATSIALAASSLLDARAFLHPHRAQRRAGRKHADILVAAAAAVAGCFREAPLAAGAEAALLSLSDGFVEAGSGTPLVRMASLTDWASLSGGESQRVYLAMMVALRPQVLLLDEVTSACDGEATALVEALVAQAAVGAVWITHDTAQASRIHERYHLDSAGATNGIAALDFGHCVLGFAIGRETE</sequence>
<dbReference type="Gene3D" id="3.40.50.300">
    <property type="entry name" value="P-loop containing nucleotide triphosphate hydrolases"/>
    <property type="match status" value="1"/>
</dbReference>
<feature type="transmembrane region" description="Helical" evidence="6">
    <location>
        <begin position="20"/>
        <end position="39"/>
    </location>
</feature>
<feature type="transmembrane region" description="Helical" evidence="6">
    <location>
        <begin position="46"/>
        <end position="65"/>
    </location>
</feature>
<evidence type="ECO:0000256" key="2">
    <source>
        <dbReference type="ARBA" id="ARBA00005268"/>
    </source>
</evidence>
<keyword evidence="9" id="KW-1185">Reference proteome</keyword>
<feature type="transmembrane region" description="Helical" evidence="6">
    <location>
        <begin position="71"/>
        <end position="89"/>
    </location>
</feature>
<dbReference type="GeneID" id="17271403"/>
<evidence type="ECO:0000256" key="5">
    <source>
        <dbReference type="ARBA" id="ARBA00023136"/>
    </source>
</evidence>
<evidence type="ECO:0000313" key="8">
    <source>
        <dbReference type="EnsemblProtists" id="EOD25857"/>
    </source>
</evidence>
<reference evidence="8" key="2">
    <citation type="submission" date="2024-10" db="UniProtKB">
        <authorList>
            <consortium name="EnsemblProtists"/>
        </authorList>
    </citation>
    <scope>IDENTIFICATION</scope>
</reference>
<feature type="transmembrane region" description="Helical" evidence="6">
    <location>
        <begin position="232"/>
        <end position="257"/>
    </location>
</feature>
<dbReference type="AlphaFoldDB" id="A0A0D3JQS2"/>
<evidence type="ECO:0000256" key="1">
    <source>
        <dbReference type="ARBA" id="ARBA00004141"/>
    </source>
</evidence>
<evidence type="ECO:0000259" key="7">
    <source>
        <dbReference type="Pfam" id="PF00005"/>
    </source>
</evidence>
<dbReference type="PANTHER" id="PTHR30028">
    <property type="entry name" value="UPF0014 INNER MEMBRANE PROTEIN YBBM-RELATED"/>
    <property type="match status" value="1"/>
</dbReference>
<dbReference type="Pfam" id="PF03649">
    <property type="entry name" value="UPF0014"/>
    <property type="match status" value="1"/>
</dbReference>
<evidence type="ECO:0000256" key="3">
    <source>
        <dbReference type="ARBA" id="ARBA00022692"/>
    </source>
</evidence>
<keyword evidence="4 6" id="KW-1133">Transmembrane helix</keyword>
<dbReference type="eggNOG" id="ENOG502QR7N">
    <property type="taxonomic scope" value="Eukaryota"/>
</dbReference>
<reference evidence="9" key="1">
    <citation type="journal article" date="2013" name="Nature">
        <title>Pan genome of the phytoplankton Emiliania underpins its global distribution.</title>
        <authorList>
            <person name="Read B.A."/>
            <person name="Kegel J."/>
            <person name="Klute M.J."/>
            <person name="Kuo A."/>
            <person name="Lefebvre S.C."/>
            <person name="Maumus F."/>
            <person name="Mayer C."/>
            <person name="Miller J."/>
            <person name="Monier A."/>
            <person name="Salamov A."/>
            <person name="Young J."/>
            <person name="Aguilar M."/>
            <person name="Claverie J.M."/>
            <person name="Frickenhaus S."/>
            <person name="Gonzalez K."/>
            <person name="Herman E.K."/>
            <person name="Lin Y.C."/>
            <person name="Napier J."/>
            <person name="Ogata H."/>
            <person name="Sarno A.F."/>
            <person name="Shmutz J."/>
            <person name="Schroeder D."/>
            <person name="de Vargas C."/>
            <person name="Verret F."/>
            <person name="von Dassow P."/>
            <person name="Valentin K."/>
            <person name="Van de Peer Y."/>
            <person name="Wheeler G."/>
            <person name="Dacks J.B."/>
            <person name="Delwiche C.F."/>
            <person name="Dyhrman S.T."/>
            <person name="Glockner G."/>
            <person name="John U."/>
            <person name="Richards T."/>
            <person name="Worden A.Z."/>
            <person name="Zhang X."/>
            <person name="Grigoriev I.V."/>
            <person name="Allen A.E."/>
            <person name="Bidle K."/>
            <person name="Borodovsky M."/>
            <person name="Bowler C."/>
            <person name="Brownlee C."/>
            <person name="Cock J.M."/>
            <person name="Elias M."/>
            <person name="Gladyshev V.N."/>
            <person name="Groth M."/>
            <person name="Guda C."/>
            <person name="Hadaegh A."/>
            <person name="Iglesias-Rodriguez M.D."/>
            <person name="Jenkins J."/>
            <person name="Jones B.M."/>
            <person name="Lawson T."/>
            <person name="Leese F."/>
            <person name="Lindquist E."/>
            <person name="Lobanov A."/>
            <person name="Lomsadze A."/>
            <person name="Malik S.B."/>
            <person name="Marsh M.E."/>
            <person name="Mackinder L."/>
            <person name="Mock T."/>
            <person name="Mueller-Roeber B."/>
            <person name="Pagarete A."/>
            <person name="Parker M."/>
            <person name="Probert I."/>
            <person name="Quesneville H."/>
            <person name="Raines C."/>
            <person name="Rensing S.A."/>
            <person name="Riano-Pachon D.M."/>
            <person name="Richier S."/>
            <person name="Rokitta S."/>
            <person name="Shiraiwa Y."/>
            <person name="Soanes D.M."/>
            <person name="van der Giezen M."/>
            <person name="Wahlund T.M."/>
            <person name="Williams B."/>
            <person name="Wilson W."/>
            <person name="Wolfe G."/>
            <person name="Wurch L.L."/>
        </authorList>
    </citation>
    <scope>NUCLEOTIDE SEQUENCE</scope>
</reference>
<dbReference type="PANTHER" id="PTHR30028:SF0">
    <property type="entry name" value="PROTEIN ALUMINUM SENSITIVE 3"/>
    <property type="match status" value="1"/>
</dbReference>
<organism evidence="8 9">
    <name type="scientific">Emiliania huxleyi (strain CCMP1516)</name>
    <dbReference type="NCBI Taxonomy" id="280463"/>
    <lineage>
        <taxon>Eukaryota</taxon>
        <taxon>Haptista</taxon>
        <taxon>Haptophyta</taxon>
        <taxon>Prymnesiophyceae</taxon>
        <taxon>Isochrysidales</taxon>
        <taxon>Noelaerhabdaceae</taxon>
        <taxon>Emiliania</taxon>
    </lineage>
</organism>
<comment type="similarity">
    <text evidence="2">Belongs to the UPF0014 family.</text>
</comment>
<dbReference type="GO" id="GO:0005886">
    <property type="term" value="C:plasma membrane"/>
    <property type="evidence" value="ECO:0007669"/>
    <property type="project" value="TreeGrafter"/>
</dbReference>
<dbReference type="SUPFAM" id="SSF52540">
    <property type="entry name" value="P-loop containing nucleoside triphosphate hydrolases"/>
    <property type="match status" value="1"/>
</dbReference>
<proteinExistence type="inferred from homology"/>
<keyword evidence="3 6" id="KW-0812">Transmembrane</keyword>
<name>A0A0D3JQS2_EMIH1</name>
<feature type="domain" description="ABC transporter" evidence="7">
    <location>
        <begin position="330"/>
        <end position="360"/>
    </location>
</feature>
<dbReference type="HOGENOM" id="CLU_671637_0_0_1"/>
<dbReference type="Pfam" id="PF00005">
    <property type="entry name" value="ABC_tran"/>
    <property type="match status" value="1"/>
</dbReference>
<dbReference type="KEGG" id="ehx:EMIHUDRAFT_463439"/>
<dbReference type="InterPro" id="IPR027417">
    <property type="entry name" value="P-loop_NTPase"/>
</dbReference>
<dbReference type="OMA" id="WITHESE"/>
<evidence type="ECO:0000256" key="6">
    <source>
        <dbReference type="SAM" id="Phobius"/>
    </source>
</evidence>
<accession>A0A0D3JQS2</accession>
<feature type="transmembrane region" description="Helical" evidence="6">
    <location>
        <begin position="201"/>
        <end position="220"/>
    </location>
</feature>
<keyword evidence="5 6" id="KW-0472">Membrane</keyword>
<dbReference type="PaxDb" id="2903-EOD25857"/>
<dbReference type="RefSeq" id="XP_005778286.1">
    <property type="nucleotide sequence ID" value="XM_005778229.1"/>
</dbReference>
<evidence type="ECO:0000256" key="4">
    <source>
        <dbReference type="ARBA" id="ARBA00022989"/>
    </source>
</evidence>